<accession>U4VFJ9</accession>
<evidence type="ECO:0000313" key="1">
    <source>
        <dbReference type="EMBL" id="ERM03084.1"/>
    </source>
</evidence>
<dbReference type="AlphaFoldDB" id="U4VFJ9"/>
<name>U4VFJ9_9HYPH</name>
<sequence length="42" mass="4192">MITAVDSGEGRIAASSIPKIDSDFRADAEIDARADAGAGQAA</sequence>
<comment type="caution">
    <text evidence="1">The sequence shown here is derived from an EMBL/GenBank/DDBJ whole genome shotgun (WGS) entry which is preliminary data.</text>
</comment>
<dbReference type="Proteomes" id="UP000016842">
    <property type="component" value="Unassembled WGS sequence"/>
</dbReference>
<reference evidence="1 2" key="1">
    <citation type="journal article" date="2014" name="FEMS Microbiol. Lett.">
        <title>Genome sequencing analysis reveals virulence-related gene content of Ochrobactrum intermedium strain 229E, a urease-positive strain isolated from the human gastric niche.</title>
        <authorList>
            <person name="Kulkarni G.J."/>
            <person name="Shetty S."/>
            <person name="Dharne M.S."/>
            <person name="Shouche Y.S."/>
        </authorList>
    </citation>
    <scope>NUCLEOTIDE SEQUENCE [LARGE SCALE GENOMIC DNA]</scope>
    <source>
        <strain evidence="1 2">229E</strain>
    </source>
</reference>
<organism evidence="1 2">
    <name type="scientific">Brucella intermedia 229E</name>
    <dbReference type="NCBI Taxonomy" id="1337887"/>
    <lineage>
        <taxon>Bacteria</taxon>
        <taxon>Pseudomonadati</taxon>
        <taxon>Pseudomonadota</taxon>
        <taxon>Alphaproteobacteria</taxon>
        <taxon>Hyphomicrobiales</taxon>
        <taxon>Brucellaceae</taxon>
        <taxon>Brucella/Ochrobactrum group</taxon>
        <taxon>Brucella</taxon>
    </lineage>
</organism>
<proteinExistence type="predicted"/>
<protein>
    <submittedName>
        <fullName evidence="1">Uncharacterized protein</fullName>
    </submittedName>
</protein>
<dbReference type="EMBL" id="ASXJ01000041">
    <property type="protein sequence ID" value="ERM03084.1"/>
    <property type="molecule type" value="Genomic_DNA"/>
</dbReference>
<evidence type="ECO:0000313" key="2">
    <source>
        <dbReference type="Proteomes" id="UP000016842"/>
    </source>
</evidence>
<gene>
    <name evidence="1" type="ORF">Q644_13340</name>
</gene>